<protein>
    <recommendedName>
        <fullName evidence="4">PrsW family intramembrane metalloprotease</fullName>
    </recommendedName>
</protein>
<dbReference type="Proteomes" id="UP001500280">
    <property type="component" value="Unassembled WGS sequence"/>
</dbReference>
<evidence type="ECO:0008006" key="4">
    <source>
        <dbReference type="Google" id="ProtNLM"/>
    </source>
</evidence>
<dbReference type="Pfam" id="PF13367">
    <property type="entry name" value="PrsW-protease"/>
    <property type="match status" value="1"/>
</dbReference>
<dbReference type="RefSeq" id="WP_344165710.1">
    <property type="nucleotide sequence ID" value="NZ_BAAANF010000038.1"/>
</dbReference>
<feature type="transmembrane region" description="Helical" evidence="1">
    <location>
        <begin position="256"/>
        <end position="278"/>
    </location>
</feature>
<accession>A0ABN2JAK3</accession>
<feature type="transmembrane region" description="Helical" evidence="1">
    <location>
        <begin position="140"/>
        <end position="159"/>
    </location>
</feature>
<feature type="transmembrane region" description="Helical" evidence="1">
    <location>
        <begin position="199"/>
        <end position="216"/>
    </location>
</feature>
<organism evidence="2 3">
    <name type="scientific">Kribbella yunnanensis</name>
    <dbReference type="NCBI Taxonomy" id="190194"/>
    <lineage>
        <taxon>Bacteria</taxon>
        <taxon>Bacillati</taxon>
        <taxon>Actinomycetota</taxon>
        <taxon>Actinomycetes</taxon>
        <taxon>Propionibacteriales</taxon>
        <taxon>Kribbellaceae</taxon>
        <taxon>Kribbella</taxon>
    </lineage>
</organism>
<keyword evidence="1" id="KW-0812">Transmembrane</keyword>
<reference evidence="2 3" key="1">
    <citation type="journal article" date="2019" name="Int. J. Syst. Evol. Microbiol.">
        <title>The Global Catalogue of Microorganisms (GCM) 10K type strain sequencing project: providing services to taxonomists for standard genome sequencing and annotation.</title>
        <authorList>
            <consortium name="The Broad Institute Genomics Platform"/>
            <consortium name="The Broad Institute Genome Sequencing Center for Infectious Disease"/>
            <person name="Wu L."/>
            <person name="Ma J."/>
        </authorList>
    </citation>
    <scope>NUCLEOTIDE SEQUENCE [LARGE SCALE GENOMIC DNA]</scope>
    <source>
        <strain evidence="2 3">JCM 14307</strain>
    </source>
</reference>
<keyword evidence="3" id="KW-1185">Reference proteome</keyword>
<dbReference type="EMBL" id="BAAANF010000038">
    <property type="protein sequence ID" value="GAA1721347.1"/>
    <property type="molecule type" value="Genomic_DNA"/>
</dbReference>
<evidence type="ECO:0000313" key="3">
    <source>
        <dbReference type="Proteomes" id="UP001500280"/>
    </source>
</evidence>
<sequence length="328" mass="34780">MTALGQSISRPAGKRDWAGLIGVAGSALTLLITLPKVTEAGGFGLFVNDVLAHGWTLVLLTLAAGTVRTLTLPTFLKTGFAGFFAAFGLAILVGRPTMNRLERMPQLGDVVVMPVVEEILKMLPVLLVAGFALRKKDVRLSVADIMLLGAWSGAGFALHENALFGRGGMDLGAAPPLSLLVPSALPIHTQAGSMLAGGHLLWTTLIALGFGITMLYRKGRFTWLALPVTAAVALGEHAICNAYSDASVRTPAKVAHVLLLGGWASLLLLVAGGIYIYLEWRLISRKRLPAARIPQWILPSAAERARRGQLLGFWQVGVHAFKKTGATA</sequence>
<keyword evidence="1" id="KW-0472">Membrane</keyword>
<name>A0ABN2JAK3_9ACTN</name>
<feature type="transmembrane region" description="Helical" evidence="1">
    <location>
        <begin position="50"/>
        <end position="67"/>
    </location>
</feature>
<feature type="transmembrane region" description="Helical" evidence="1">
    <location>
        <begin position="79"/>
        <end position="98"/>
    </location>
</feature>
<dbReference type="InterPro" id="IPR026898">
    <property type="entry name" value="PrsW"/>
</dbReference>
<feature type="transmembrane region" description="Helical" evidence="1">
    <location>
        <begin position="110"/>
        <end position="133"/>
    </location>
</feature>
<feature type="transmembrane region" description="Helical" evidence="1">
    <location>
        <begin position="17"/>
        <end position="38"/>
    </location>
</feature>
<comment type="caution">
    <text evidence="2">The sequence shown here is derived from an EMBL/GenBank/DDBJ whole genome shotgun (WGS) entry which is preliminary data.</text>
</comment>
<evidence type="ECO:0000313" key="2">
    <source>
        <dbReference type="EMBL" id="GAA1721347.1"/>
    </source>
</evidence>
<feature type="transmembrane region" description="Helical" evidence="1">
    <location>
        <begin position="223"/>
        <end position="244"/>
    </location>
</feature>
<proteinExistence type="predicted"/>
<gene>
    <name evidence="2" type="ORF">GCM10009745_82940</name>
</gene>
<keyword evidence="1" id="KW-1133">Transmembrane helix</keyword>
<evidence type="ECO:0000256" key="1">
    <source>
        <dbReference type="SAM" id="Phobius"/>
    </source>
</evidence>